<evidence type="ECO:0000313" key="3">
    <source>
        <dbReference type="EMBL" id="KAA4660287.1"/>
    </source>
</evidence>
<feature type="signal peptide" evidence="2">
    <location>
        <begin position="1"/>
        <end position="18"/>
    </location>
</feature>
<feature type="coiled-coil region" evidence="1">
    <location>
        <begin position="17"/>
        <end position="51"/>
    </location>
</feature>
<dbReference type="Proteomes" id="UP000435985">
    <property type="component" value="Unassembled WGS sequence"/>
</dbReference>
<dbReference type="AlphaFoldDB" id="A0A642BHS0"/>
<accession>A0A642BHS0</accession>
<reference evidence="3 4" key="1">
    <citation type="journal article" date="2019" name="Nat. Med.">
        <title>A library of human gut bacterial isolates paired with longitudinal multiomics data enables mechanistic microbiome research.</title>
        <authorList>
            <person name="Poyet M."/>
            <person name="Groussin M."/>
            <person name="Gibbons S.M."/>
            <person name="Avila-Pacheco J."/>
            <person name="Jiang X."/>
            <person name="Kearney S.M."/>
            <person name="Perrotta A.R."/>
            <person name="Berdy B."/>
            <person name="Zhao S."/>
            <person name="Lieberman T.D."/>
            <person name="Swanson P.K."/>
            <person name="Smith M."/>
            <person name="Roesemann S."/>
            <person name="Alexander J.E."/>
            <person name="Rich S.A."/>
            <person name="Livny J."/>
            <person name="Vlamakis H."/>
            <person name="Clish C."/>
            <person name="Bullock K."/>
            <person name="Deik A."/>
            <person name="Scott J."/>
            <person name="Pierce K.A."/>
            <person name="Xavier R.J."/>
            <person name="Alm E.J."/>
        </authorList>
    </citation>
    <scope>NUCLEOTIDE SEQUENCE [LARGE SCALE GENOMIC DNA]</scope>
    <source>
        <strain evidence="3 4">BIOML-A14</strain>
    </source>
</reference>
<evidence type="ECO:0000313" key="4">
    <source>
        <dbReference type="Proteomes" id="UP000435985"/>
    </source>
</evidence>
<protein>
    <submittedName>
        <fullName evidence="3">DNA recombination protein RmuC</fullName>
    </submittedName>
</protein>
<evidence type="ECO:0000256" key="2">
    <source>
        <dbReference type="SAM" id="SignalP"/>
    </source>
</evidence>
<gene>
    <name evidence="3" type="ORF">F3B98_27130</name>
</gene>
<dbReference type="EMBL" id="VWFO01000100">
    <property type="protein sequence ID" value="KAA4660287.1"/>
    <property type="molecule type" value="Genomic_DNA"/>
</dbReference>
<keyword evidence="1" id="KW-0175">Coiled coil</keyword>
<feature type="chain" id="PRO_5030147129" evidence="2">
    <location>
        <begin position="19"/>
        <end position="154"/>
    </location>
</feature>
<keyword evidence="2" id="KW-0732">Signal</keyword>
<dbReference type="PROSITE" id="PS51257">
    <property type="entry name" value="PROKAR_LIPOPROTEIN"/>
    <property type="match status" value="1"/>
</dbReference>
<sequence>MKKLFLLSMMLLSLAACKKSSTEIASLKDQVSSLQHQNELLSSENANLKKQLKILKSPKNNSDIQQIGRWLDNRPGSDKHIITIFKNLKTKKYFIKDSFGDGSSDIEEARLLNHKGLKRYEAINNEHNEYCIVEKNGDLSMWSQNGKFATFSNY</sequence>
<comment type="caution">
    <text evidence="3">The sequence shown here is derived from an EMBL/GenBank/DDBJ whole genome shotgun (WGS) entry which is preliminary data.</text>
</comment>
<evidence type="ECO:0000256" key="1">
    <source>
        <dbReference type="SAM" id="Coils"/>
    </source>
</evidence>
<organism evidence="3 4">
    <name type="scientific">Bacteroides ovatus</name>
    <dbReference type="NCBI Taxonomy" id="28116"/>
    <lineage>
        <taxon>Bacteria</taxon>
        <taxon>Pseudomonadati</taxon>
        <taxon>Bacteroidota</taxon>
        <taxon>Bacteroidia</taxon>
        <taxon>Bacteroidales</taxon>
        <taxon>Bacteroidaceae</taxon>
        <taxon>Bacteroides</taxon>
    </lineage>
</organism>
<name>A0A642BHS0_BACOV</name>
<proteinExistence type="predicted"/>